<proteinExistence type="predicted"/>
<dbReference type="SUPFAM" id="SSF46689">
    <property type="entry name" value="Homeodomain-like"/>
    <property type="match status" value="1"/>
</dbReference>
<dbReference type="Proteomes" id="UP000619118">
    <property type="component" value="Unassembled WGS sequence"/>
</dbReference>
<name>A0ABQ2RJW5_9GAMM</name>
<feature type="domain" description="Tc1-like transposase DDE" evidence="1">
    <location>
        <begin position="182"/>
        <end position="333"/>
    </location>
</feature>
<gene>
    <name evidence="2" type="ORF">GCM10009411_39300</name>
</gene>
<dbReference type="InterPro" id="IPR038717">
    <property type="entry name" value="Tc1-like_DDE_dom"/>
</dbReference>
<dbReference type="Pfam" id="PF13565">
    <property type="entry name" value="HTH_32"/>
    <property type="match status" value="1"/>
</dbReference>
<reference evidence="3" key="1">
    <citation type="journal article" date="2019" name="Int. J. Syst. Evol. Microbiol.">
        <title>The Global Catalogue of Microorganisms (GCM) 10K type strain sequencing project: providing services to taxonomists for standard genome sequencing and annotation.</title>
        <authorList>
            <consortium name="The Broad Institute Genomics Platform"/>
            <consortium name="The Broad Institute Genome Sequencing Center for Infectious Disease"/>
            <person name="Wu L."/>
            <person name="Ma J."/>
        </authorList>
    </citation>
    <scope>NUCLEOTIDE SEQUENCE [LARGE SCALE GENOMIC DNA]</scope>
    <source>
        <strain evidence="3">JCM 32306</strain>
    </source>
</reference>
<organism evidence="2 3">
    <name type="scientific">Shewanella litoralis</name>
    <dbReference type="NCBI Taxonomy" id="2282700"/>
    <lineage>
        <taxon>Bacteria</taxon>
        <taxon>Pseudomonadati</taxon>
        <taxon>Pseudomonadota</taxon>
        <taxon>Gammaproteobacteria</taxon>
        <taxon>Alteromonadales</taxon>
        <taxon>Shewanellaceae</taxon>
        <taxon>Shewanella</taxon>
    </lineage>
</organism>
<dbReference type="InterPro" id="IPR047655">
    <property type="entry name" value="Transpos_IS630-like"/>
</dbReference>
<sequence>MNITYLVELTQEEIHTLKTLLSKGMHNARLLKRANILLLANEHKHSDKNIVELLNTSTSTIYRTKKRFVEDGFDAALSEGKRTGQPKLLSANEDAKLISIACSEPPDGRARWTLALIADKLITLTELESISLETVRQRLKHNELKPWQKKMWCIGELNSDFIAQMEEVLEIYAMPADEKHPVVNFDEAMKQLVSHVKPPKLASPGHLAKDDYEYRREDVANIYLMYDRHRGWRHAKATATKTREDFAACMRDLVDIHYPNADKIHVVLDNYITHTAGSLYKAYRAEEARRILKKIEFHYTPKHASWLNMVEIEIGVMNRQCLDRRIATWDDLRLSLTAWENGRNSEHARIKWMFDVDNARLKLNRAYKLLNSQN</sequence>
<evidence type="ECO:0000259" key="1">
    <source>
        <dbReference type="Pfam" id="PF13358"/>
    </source>
</evidence>
<dbReference type="RefSeq" id="WP_160056979.1">
    <property type="nucleotide sequence ID" value="NZ_BMQX01000068.1"/>
</dbReference>
<dbReference type="EMBL" id="BMQX01000068">
    <property type="protein sequence ID" value="GGQ36477.1"/>
    <property type="molecule type" value="Genomic_DNA"/>
</dbReference>
<dbReference type="Pfam" id="PF13358">
    <property type="entry name" value="DDE_3"/>
    <property type="match status" value="1"/>
</dbReference>
<protein>
    <submittedName>
        <fullName evidence="2">IS630 family transposase</fullName>
    </submittedName>
</protein>
<evidence type="ECO:0000313" key="3">
    <source>
        <dbReference type="Proteomes" id="UP000619118"/>
    </source>
</evidence>
<dbReference type="InterPro" id="IPR009057">
    <property type="entry name" value="Homeodomain-like_sf"/>
</dbReference>
<comment type="caution">
    <text evidence="2">The sequence shown here is derived from an EMBL/GenBank/DDBJ whole genome shotgun (WGS) entry which is preliminary data.</text>
</comment>
<evidence type="ECO:0000313" key="2">
    <source>
        <dbReference type="EMBL" id="GGQ36477.1"/>
    </source>
</evidence>
<dbReference type="NCBIfam" id="NF033545">
    <property type="entry name" value="transpos_IS630"/>
    <property type="match status" value="1"/>
</dbReference>
<keyword evidence="3" id="KW-1185">Reference proteome</keyword>
<accession>A0ABQ2RJW5</accession>